<proteinExistence type="predicted"/>
<dbReference type="OrthoDB" id="9795501at2"/>
<dbReference type="InterPro" id="IPR036291">
    <property type="entry name" value="NAD(P)-bd_dom_sf"/>
</dbReference>
<feature type="domain" description="NAD-dependent epimerase/dehydratase" evidence="1">
    <location>
        <begin position="3"/>
        <end position="236"/>
    </location>
</feature>
<dbReference type="CDD" id="cd08946">
    <property type="entry name" value="SDR_e"/>
    <property type="match status" value="1"/>
</dbReference>
<gene>
    <name evidence="2" type="ORF">BJ122_13020</name>
</gene>
<dbReference type="Gene3D" id="3.40.50.720">
    <property type="entry name" value="NAD(P)-binding Rossmann-like Domain"/>
    <property type="match status" value="1"/>
</dbReference>
<protein>
    <submittedName>
        <fullName evidence="2">Nucleoside-diphosphate-sugar epimerase</fullName>
    </submittedName>
</protein>
<dbReference type="PANTHER" id="PTHR43245">
    <property type="entry name" value="BIFUNCTIONAL POLYMYXIN RESISTANCE PROTEIN ARNA"/>
    <property type="match status" value="1"/>
</dbReference>
<dbReference type="PANTHER" id="PTHR43245:SF23">
    <property type="entry name" value="NAD(P)-BINDING DOMAIN-CONTAINING PROTEIN"/>
    <property type="match status" value="1"/>
</dbReference>
<evidence type="ECO:0000313" key="3">
    <source>
        <dbReference type="Proteomes" id="UP000248148"/>
    </source>
</evidence>
<dbReference type="SUPFAM" id="SSF51735">
    <property type="entry name" value="NAD(P)-binding Rossmann-fold domains"/>
    <property type="match status" value="1"/>
</dbReference>
<comment type="caution">
    <text evidence="2">The sequence shown here is derived from an EMBL/GenBank/DDBJ whole genome shotgun (WGS) entry which is preliminary data.</text>
</comment>
<evidence type="ECO:0000259" key="1">
    <source>
        <dbReference type="Pfam" id="PF01370"/>
    </source>
</evidence>
<dbReference type="EMBL" id="QJTI01000030">
    <property type="protein sequence ID" value="PYF00051.1"/>
    <property type="molecule type" value="Genomic_DNA"/>
</dbReference>
<sequence length="368" mass="40639">MRILYTGADGYIGAVLGPKLLGCGHAATGIDTGLYRRGWLFDDRRTRPMVITRDVRQIKQSDLVGFDAVVHLAELSNDPLGENDPEITMAINHRGSIEFARKCRAAGVSRFIYASSCSIYGAAGSEMKTETSAFNPQTAYARCKVLVERDLSAMIDSRFTPVFLRNATAFGASPRQRFDLVLNNLAGVAYTTKQIRVMSDGTPCRPLVHIDDICQAILCALEAPREAVCGEAFNVGDDAQNYIVREIAEVVNRTFPGCEISYGSSGGDNRSYRVSFEKIRQHMPGFMCQWSAERGAQQLKTVFDRIQLDEATFNAAPFTRLSELRHLRQTHQLDPQLLWTPVDDVIPLVTPATVPRATIFKGATATAH</sequence>
<dbReference type="Pfam" id="PF01370">
    <property type="entry name" value="Epimerase"/>
    <property type="match status" value="1"/>
</dbReference>
<name>A0A318TB67_9BRAD</name>
<dbReference type="Proteomes" id="UP000248148">
    <property type="component" value="Unassembled WGS sequence"/>
</dbReference>
<evidence type="ECO:0000313" key="2">
    <source>
        <dbReference type="EMBL" id="PYF00051.1"/>
    </source>
</evidence>
<dbReference type="RefSeq" id="WP_110782459.1">
    <property type="nucleotide sequence ID" value="NZ_QJTI01000030.1"/>
</dbReference>
<dbReference type="AlphaFoldDB" id="A0A318TB67"/>
<keyword evidence="3" id="KW-1185">Reference proteome</keyword>
<organism evidence="2 3">
    <name type="scientific">Rhodopseudomonas faecalis</name>
    <dbReference type="NCBI Taxonomy" id="99655"/>
    <lineage>
        <taxon>Bacteria</taxon>
        <taxon>Pseudomonadati</taxon>
        <taxon>Pseudomonadota</taxon>
        <taxon>Alphaproteobacteria</taxon>
        <taxon>Hyphomicrobiales</taxon>
        <taxon>Nitrobacteraceae</taxon>
        <taxon>Rhodopseudomonas</taxon>
    </lineage>
</organism>
<reference evidence="2 3" key="1">
    <citation type="submission" date="2018-06" db="EMBL/GenBank/DDBJ databases">
        <title>Genomic Encyclopedia of Archaeal and Bacterial Type Strains, Phase II (KMG-II): from individual species to whole genera.</title>
        <authorList>
            <person name="Goeker M."/>
        </authorList>
    </citation>
    <scope>NUCLEOTIDE SEQUENCE [LARGE SCALE GENOMIC DNA]</scope>
    <source>
        <strain evidence="2 3">JCM 11668</strain>
    </source>
</reference>
<accession>A0A318TB67</accession>
<dbReference type="InterPro" id="IPR001509">
    <property type="entry name" value="Epimerase_deHydtase"/>
</dbReference>
<dbReference type="InterPro" id="IPR050177">
    <property type="entry name" value="Lipid_A_modif_metabolic_enz"/>
</dbReference>